<accession>A0A158DKG4</accession>
<dbReference type="OrthoDB" id="9988247at2"/>
<dbReference type="EMBL" id="FCOE02000041">
    <property type="protein sequence ID" value="SAK95129.1"/>
    <property type="molecule type" value="Genomic_DNA"/>
</dbReference>
<reference evidence="1" key="1">
    <citation type="submission" date="2016-01" db="EMBL/GenBank/DDBJ databases">
        <authorList>
            <person name="Peeters C."/>
        </authorList>
    </citation>
    <scope>NUCLEOTIDE SEQUENCE [LARGE SCALE GENOMIC DNA]</scope>
    <source>
        <strain evidence="1">LMG 29323</strain>
    </source>
</reference>
<gene>
    <name evidence="1" type="ORF">AWB80_07064</name>
</gene>
<protein>
    <submittedName>
        <fullName evidence="1">Uncharacterized protein</fullName>
    </submittedName>
</protein>
<comment type="caution">
    <text evidence="1">The sequence shown here is derived from an EMBL/GenBank/DDBJ whole genome shotgun (WGS) entry which is preliminary data.</text>
</comment>
<keyword evidence="2" id="KW-1185">Reference proteome</keyword>
<evidence type="ECO:0000313" key="1">
    <source>
        <dbReference type="EMBL" id="SAK95129.1"/>
    </source>
</evidence>
<dbReference type="Proteomes" id="UP000054911">
    <property type="component" value="Unassembled WGS sequence"/>
</dbReference>
<sequence length="80" mass="9016">MEPSEESIARVQKLIEQAERLRVRTVAVPLKDLRIVLEVCHVAITQQISSTAKSSQRVIVPRCREVSAIRIIAKLSILLK</sequence>
<evidence type="ECO:0000313" key="2">
    <source>
        <dbReference type="Proteomes" id="UP000054911"/>
    </source>
</evidence>
<name>A0A158DKG4_9BURK</name>
<proteinExistence type="predicted"/>
<dbReference type="RefSeq" id="WP_143328197.1">
    <property type="nucleotide sequence ID" value="NZ_FCOE02000041.1"/>
</dbReference>
<dbReference type="AlphaFoldDB" id="A0A158DKG4"/>
<organism evidence="1 2">
    <name type="scientific">Caballeronia pedi</name>
    <dbReference type="NCBI Taxonomy" id="1777141"/>
    <lineage>
        <taxon>Bacteria</taxon>
        <taxon>Pseudomonadati</taxon>
        <taxon>Pseudomonadota</taxon>
        <taxon>Betaproteobacteria</taxon>
        <taxon>Burkholderiales</taxon>
        <taxon>Burkholderiaceae</taxon>
        <taxon>Caballeronia</taxon>
    </lineage>
</organism>